<organism evidence="3 4">
    <name type="scientific">Allomyces macrogynus (strain ATCC 38327)</name>
    <name type="common">Allomyces javanicus var. macrogynus</name>
    <dbReference type="NCBI Taxonomy" id="578462"/>
    <lineage>
        <taxon>Eukaryota</taxon>
        <taxon>Fungi</taxon>
        <taxon>Fungi incertae sedis</taxon>
        <taxon>Blastocladiomycota</taxon>
        <taxon>Blastocladiomycetes</taxon>
        <taxon>Blastocladiales</taxon>
        <taxon>Blastocladiaceae</taxon>
        <taxon>Allomyces</taxon>
    </lineage>
</organism>
<reference evidence="4" key="2">
    <citation type="submission" date="2009-11" db="EMBL/GenBank/DDBJ databases">
        <title>The Genome Sequence of Allomyces macrogynus strain ATCC 38327.</title>
        <authorList>
            <consortium name="The Broad Institute Genome Sequencing Platform"/>
            <person name="Russ C."/>
            <person name="Cuomo C."/>
            <person name="Shea T."/>
            <person name="Young S.K."/>
            <person name="Zeng Q."/>
            <person name="Koehrsen M."/>
            <person name="Haas B."/>
            <person name="Borodovsky M."/>
            <person name="Guigo R."/>
            <person name="Alvarado L."/>
            <person name="Berlin A."/>
            <person name="Borenstein D."/>
            <person name="Chen Z."/>
            <person name="Engels R."/>
            <person name="Freedman E."/>
            <person name="Gellesch M."/>
            <person name="Goldberg J."/>
            <person name="Griggs A."/>
            <person name="Gujja S."/>
            <person name="Heiman D."/>
            <person name="Hepburn T."/>
            <person name="Howarth C."/>
            <person name="Jen D."/>
            <person name="Larson L."/>
            <person name="Lewis B."/>
            <person name="Mehta T."/>
            <person name="Park D."/>
            <person name="Pearson M."/>
            <person name="Roberts A."/>
            <person name="Saif S."/>
            <person name="Shenoy N."/>
            <person name="Sisk P."/>
            <person name="Stolte C."/>
            <person name="Sykes S."/>
            <person name="Walk T."/>
            <person name="White J."/>
            <person name="Yandava C."/>
            <person name="Burger G."/>
            <person name="Gray M.W."/>
            <person name="Holland P.W.H."/>
            <person name="King N."/>
            <person name="Lang F.B.F."/>
            <person name="Roger A.J."/>
            <person name="Ruiz-Trillo I."/>
            <person name="Lander E."/>
            <person name="Nusbaum C."/>
        </authorList>
    </citation>
    <scope>NUCLEOTIDE SEQUENCE [LARGE SCALE GENOMIC DNA]</scope>
    <source>
        <strain evidence="4">ATCC 38327</strain>
    </source>
</reference>
<dbReference type="Pfam" id="PF05042">
    <property type="entry name" value="Caleosin"/>
    <property type="match status" value="1"/>
</dbReference>
<keyword evidence="4" id="KW-1185">Reference proteome</keyword>
<dbReference type="OrthoDB" id="640742at2759"/>
<reference evidence="3 4" key="1">
    <citation type="submission" date="2009-11" db="EMBL/GenBank/DDBJ databases">
        <title>Annotation of Allomyces macrogynus ATCC 38327.</title>
        <authorList>
            <consortium name="The Broad Institute Genome Sequencing Platform"/>
            <person name="Russ C."/>
            <person name="Cuomo C."/>
            <person name="Burger G."/>
            <person name="Gray M.W."/>
            <person name="Holland P.W.H."/>
            <person name="King N."/>
            <person name="Lang F.B.F."/>
            <person name="Roger A.J."/>
            <person name="Ruiz-Trillo I."/>
            <person name="Young S.K."/>
            <person name="Zeng Q."/>
            <person name="Gargeya S."/>
            <person name="Fitzgerald M."/>
            <person name="Haas B."/>
            <person name="Abouelleil A."/>
            <person name="Alvarado L."/>
            <person name="Arachchi H.M."/>
            <person name="Berlin A."/>
            <person name="Chapman S.B."/>
            <person name="Gearin G."/>
            <person name="Goldberg J."/>
            <person name="Griggs A."/>
            <person name="Gujja S."/>
            <person name="Hansen M."/>
            <person name="Heiman D."/>
            <person name="Howarth C."/>
            <person name="Larimer J."/>
            <person name="Lui A."/>
            <person name="MacDonald P.J.P."/>
            <person name="McCowen C."/>
            <person name="Montmayeur A."/>
            <person name="Murphy C."/>
            <person name="Neiman D."/>
            <person name="Pearson M."/>
            <person name="Priest M."/>
            <person name="Roberts A."/>
            <person name="Saif S."/>
            <person name="Shea T."/>
            <person name="Sisk P."/>
            <person name="Stolte C."/>
            <person name="Sykes S."/>
            <person name="Wortman J."/>
            <person name="Nusbaum C."/>
            <person name="Birren B."/>
        </authorList>
    </citation>
    <scope>NUCLEOTIDE SEQUENCE [LARGE SCALE GENOMIC DNA]</scope>
    <source>
        <strain evidence="3 4">ATCC 38327</strain>
    </source>
</reference>
<accession>A0A0L0SH87</accession>
<dbReference type="EMBL" id="GG745339">
    <property type="protein sequence ID" value="KNE61878.1"/>
    <property type="molecule type" value="Genomic_DNA"/>
</dbReference>
<dbReference type="Proteomes" id="UP000054350">
    <property type="component" value="Unassembled WGS sequence"/>
</dbReference>
<dbReference type="InterPro" id="IPR007736">
    <property type="entry name" value="Caleosin-related"/>
</dbReference>
<dbReference type="GO" id="GO:0005509">
    <property type="term" value="F:calcium ion binding"/>
    <property type="evidence" value="ECO:0007669"/>
    <property type="project" value="TreeGrafter"/>
</dbReference>
<dbReference type="PANTHER" id="PTHR31495:SF20">
    <property type="entry name" value="CALEOSIN-RELATED FAMILY PROTEIN"/>
    <property type="match status" value="1"/>
</dbReference>
<dbReference type="STRING" id="578462.A0A0L0SH87"/>
<keyword evidence="2" id="KW-0812">Transmembrane</keyword>
<dbReference type="VEuPathDB" id="FungiDB:AMAG_18782"/>
<evidence type="ECO:0000313" key="4">
    <source>
        <dbReference type="Proteomes" id="UP000054350"/>
    </source>
</evidence>
<evidence type="ECO:0000256" key="2">
    <source>
        <dbReference type="SAM" id="Phobius"/>
    </source>
</evidence>
<feature type="transmembrane region" description="Helical" evidence="2">
    <location>
        <begin position="49"/>
        <end position="68"/>
    </location>
</feature>
<keyword evidence="2" id="KW-1133">Transmembrane helix</keyword>
<proteinExistence type="inferred from homology"/>
<dbReference type="PANTHER" id="PTHR31495">
    <property type="entry name" value="PEROXYGENASE 3-RELATED"/>
    <property type="match status" value="1"/>
</dbReference>
<keyword evidence="2" id="KW-0472">Membrane</keyword>
<name>A0A0L0SH87_ALLM3</name>
<protein>
    <submittedName>
        <fullName evidence="3">Uncharacterized protein</fullName>
    </submittedName>
</protein>
<comment type="similarity">
    <text evidence="1">Belongs to the caleosin family.</text>
</comment>
<evidence type="ECO:0000256" key="1">
    <source>
        <dbReference type="ARBA" id="ARBA00006765"/>
    </source>
</evidence>
<sequence length="71" mass="7873">MIRCDRNGDDADADTDRNLSVLQQHVKFSDRSDDGITSILDTFRGFRALGFNLALSILAMFMINGTMADTT</sequence>
<dbReference type="GO" id="GO:0004497">
    <property type="term" value="F:monooxygenase activity"/>
    <property type="evidence" value="ECO:0007669"/>
    <property type="project" value="TreeGrafter"/>
</dbReference>
<gene>
    <name evidence="3" type="ORF">AMAG_18782</name>
</gene>
<dbReference type="AlphaFoldDB" id="A0A0L0SH87"/>
<evidence type="ECO:0000313" key="3">
    <source>
        <dbReference type="EMBL" id="KNE61878.1"/>
    </source>
</evidence>